<evidence type="ECO:0000313" key="3">
    <source>
        <dbReference type="Proteomes" id="UP000712157"/>
    </source>
</evidence>
<dbReference type="InterPro" id="IPR011048">
    <property type="entry name" value="Haem_d1_sf"/>
</dbReference>
<sequence>MKKDKYVAYVGTYTHGSSIGIHLYDLDVEAGRMTERKVIPINNSSYVIKSHNGKYLYSIADEGVEAFKILPDGDLEPINNAATGGMRGCFLATDQKDRFLFVAGYHDGRVSVLHLNEDGSVGDIADGIFHQGLGGLAERNFRPHVNCVAMTPDEKYLCAVDLGVDQVKIYKLDHNTGRIKLIDILRCELESAPTRLLFSPDGRFAYLICELKNYINVYTYNGTGKSPKFELIQTISTLNKKYERGSAACALRFSPDGNYLICSNAGDDSVGMYKVNHETGELEKICILPISGDYPKDIAIFPDGRHLISLNHESDSITFFTVDYEQGTLVMNGKEVKVDTPNCVLISKIGE</sequence>
<keyword evidence="3" id="KW-1185">Reference proteome</keyword>
<protein>
    <submittedName>
        <fullName evidence="2">Lactonase family protein</fullName>
    </submittedName>
</protein>
<dbReference type="PANTHER" id="PTHR30344:SF1">
    <property type="entry name" value="6-PHOSPHOGLUCONOLACTONASE"/>
    <property type="match status" value="1"/>
</dbReference>
<dbReference type="Gene3D" id="2.130.10.10">
    <property type="entry name" value="YVTN repeat-like/Quinoprotein amine dehydrogenase"/>
    <property type="match status" value="1"/>
</dbReference>
<dbReference type="GO" id="GO:0005829">
    <property type="term" value="C:cytosol"/>
    <property type="evidence" value="ECO:0007669"/>
    <property type="project" value="TreeGrafter"/>
</dbReference>
<dbReference type="AlphaFoldDB" id="A0A949NJ62"/>
<dbReference type="PANTHER" id="PTHR30344">
    <property type="entry name" value="6-PHOSPHOGLUCONOLACTONASE-RELATED"/>
    <property type="match status" value="1"/>
</dbReference>
<reference evidence="2" key="1">
    <citation type="submission" date="2021-06" db="EMBL/GenBank/DDBJ databases">
        <title>Description of novel taxa of the family Lachnospiraceae.</title>
        <authorList>
            <person name="Chaplin A.V."/>
            <person name="Sokolova S.R."/>
            <person name="Pikina A.P."/>
            <person name="Korzhanova M."/>
            <person name="Belova V."/>
            <person name="Korostin D."/>
            <person name="Efimov B.A."/>
        </authorList>
    </citation>
    <scope>NUCLEOTIDE SEQUENCE</scope>
    <source>
        <strain evidence="2">ASD5720</strain>
    </source>
</reference>
<dbReference type="Proteomes" id="UP000712157">
    <property type="component" value="Unassembled WGS sequence"/>
</dbReference>
<gene>
    <name evidence="2" type="ORF">KTH89_23930</name>
</gene>
<organism evidence="2 3">
    <name type="scientific">Diplocloster agilis</name>
    <dbReference type="NCBI Taxonomy" id="2850323"/>
    <lineage>
        <taxon>Bacteria</taxon>
        <taxon>Bacillati</taxon>
        <taxon>Bacillota</taxon>
        <taxon>Clostridia</taxon>
        <taxon>Lachnospirales</taxon>
        <taxon>Lachnospiraceae</taxon>
        <taxon>Diplocloster</taxon>
    </lineage>
</organism>
<dbReference type="InterPro" id="IPR050282">
    <property type="entry name" value="Cycloisomerase_2"/>
</dbReference>
<dbReference type="InterPro" id="IPR019405">
    <property type="entry name" value="Lactonase_7-beta_prop"/>
</dbReference>
<dbReference type="EMBL" id="JAHQCW010000068">
    <property type="protein sequence ID" value="MBU9739590.1"/>
    <property type="molecule type" value="Genomic_DNA"/>
</dbReference>
<evidence type="ECO:0000256" key="1">
    <source>
        <dbReference type="ARBA" id="ARBA00005564"/>
    </source>
</evidence>
<name>A0A949NJ62_9FIRM</name>
<proteinExistence type="inferred from homology"/>
<dbReference type="Pfam" id="PF10282">
    <property type="entry name" value="Lactonase"/>
    <property type="match status" value="1"/>
</dbReference>
<dbReference type="RefSeq" id="WP_158348722.1">
    <property type="nucleotide sequence ID" value="NZ_JAHQCW010000068.1"/>
</dbReference>
<comment type="caution">
    <text evidence="2">The sequence shown here is derived from an EMBL/GenBank/DDBJ whole genome shotgun (WGS) entry which is preliminary data.</text>
</comment>
<dbReference type="SUPFAM" id="SSF51004">
    <property type="entry name" value="C-terminal (heme d1) domain of cytochrome cd1-nitrite reductase"/>
    <property type="match status" value="1"/>
</dbReference>
<dbReference type="InterPro" id="IPR015943">
    <property type="entry name" value="WD40/YVTN_repeat-like_dom_sf"/>
</dbReference>
<accession>A0A949NJ62</accession>
<dbReference type="GO" id="GO:0017057">
    <property type="term" value="F:6-phosphogluconolactonase activity"/>
    <property type="evidence" value="ECO:0007669"/>
    <property type="project" value="TreeGrafter"/>
</dbReference>
<evidence type="ECO:0000313" key="2">
    <source>
        <dbReference type="EMBL" id="MBU9739590.1"/>
    </source>
</evidence>
<comment type="similarity">
    <text evidence="1">Belongs to the cycloisomerase 2 family.</text>
</comment>